<dbReference type="InterPro" id="IPR057081">
    <property type="entry name" value="PH_N"/>
</dbReference>
<dbReference type="InterPro" id="IPR057082">
    <property type="entry name" value="PH_C"/>
</dbReference>
<feature type="domain" description="PH" evidence="2">
    <location>
        <begin position="393"/>
        <end position="500"/>
    </location>
</feature>
<evidence type="ECO:0000259" key="2">
    <source>
        <dbReference type="Pfam" id="PF23076"/>
    </source>
</evidence>
<evidence type="ECO:0000259" key="1">
    <source>
        <dbReference type="Pfam" id="PF23074"/>
    </source>
</evidence>
<accession>A0A6G1G9Y3</accession>
<sequence>MDSILPYLLTQASNVVDVAAALHIFYDEIPQYRADIGDVLGLLKQIGDLLYAVEGAIATSPNARTSPTLAMDLNIFTRGQYYTLVAFRKMMRDSRPTAFGRPSYAAAWNLMSLKMRDEGCAVHSRLRMYITFLSNIIEAIRRIINIAEMADIRVRLTGLLHAQTPISGPYRIFGTPLINHQVPPPPPHPAHGMPGAFPGDFPSPISPISTTSGPSVGDEFFPMMSNSPRPTTPFAAPAPHSRHWATKIFEAQPPRSVFRVRGPRTKCLGRDDATASENLRHNRYQEVARVPFSNGALLVRLYLRDADQRAKVLVTGSDQQRFDMLCSMPITGLKCVRKRSYVELHRINREYLRPELWASLSFSTSEAMKSQDSSVVAHGLDDYISPLDYESVEFTGMITSRTFLHVLRIYRDLSTNSVRLEASPLRGKFAGKPIWTAFVTQFIGSRTWMELHGNVVKLLDLRPYMFCDGYELPRSQSGRYILTFTETRDARSFYETFHGIRTS</sequence>
<dbReference type="Pfam" id="PF23076">
    <property type="entry name" value="PH_FT_C"/>
    <property type="match status" value="1"/>
</dbReference>
<name>A0A6G1G9Y3_9PEZI</name>
<dbReference type="Pfam" id="PF23074">
    <property type="entry name" value="PH_FT_N"/>
    <property type="match status" value="1"/>
</dbReference>
<dbReference type="GeneID" id="54416672"/>
<evidence type="ECO:0000313" key="3">
    <source>
        <dbReference type="EMBL" id="KAF1814720.1"/>
    </source>
</evidence>
<keyword evidence="4" id="KW-1185">Reference proteome</keyword>
<feature type="domain" description="PH" evidence="1">
    <location>
        <begin position="275"/>
        <end position="368"/>
    </location>
</feature>
<reference evidence="3 5" key="1">
    <citation type="submission" date="2020-01" db="EMBL/GenBank/DDBJ databases">
        <authorList>
            <consortium name="DOE Joint Genome Institute"/>
            <person name="Haridas S."/>
            <person name="Albert R."/>
            <person name="Binder M."/>
            <person name="Bloem J."/>
            <person name="Labutti K."/>
            <person name="Salamov A."/>
            <person name="Andreopoulos B."/>
            <person name="Baker S.E."/>
            <person name="Barry K."/>
            <person name="Bills G."/>
            <person name="Bluhm B.H."/>
            <person name="Cannon C."/>
            <person name="Castanera R."/>
            <person name="Culley D.E."/>
            <person name="Daum C."/>
            <person name="Ezra D."/>
            <person name="Gonzalez J.B."/>
            <person name="Henrissat B."/>
            <person name="Kuo A."/>
            <person name="Liang C."/>
            <person name="Lipzen A."/>
            <person name="Lutzoni F."/>
            <person name="Magnuson J."/>
            <person name="Mondo S."/>
            <person name="Nolan M."/>
            <person name="Ohm R."/>
            <person name="Pangilinan J."/>
            <person name="Park H.-J."/>
            <person name="Ramirez L."/>
            <person name="Alfaro M."/>
            <person name="Sun H."/>
            <person name="Tritt A."/>
            <person name="Yoshinaga Y."/>
            <person name="Zwiers L.-H."/>
            <person name="Turgeon B.G."/>
            <person name="Goodwin S.B."/>
            <person name="Spatafora J.W."/>
            <person name="Crous P.W."/>
            <person name="Grigoriev I.V."/>
        </authorList>
    </citation>
    <scope>NUCLEOTIDE SEQUENCE</scope>
    <source>
        <strain evidence="3 5">CBS 781.70</strain>
    </source>
</reference>
<organism evidence="3">
    <name type="scientific">Eremomyces bilateralis CBS 781.70</name>
    <dbReference type="NCBI Taxonomy" id="1392243"/>
    <lineage>
        <taxon>Eukaryota</taxon>
        <taxon>Fungi</taxon>
        <taxon>Dikarya</taxon>
        <taxon>Ascomycota</taxon>
        <taxon>Pezizomycotina</taxon>
        <taxon>Dothideomycetes</taxon>
        <taxon>Dothideomycetes incertae sedis</taxon>
        <taxon>Eremomycetales</taxon>
        <taxon>Eremomycetaceae</taxon>
        <taxon>Eremomyces</taxon>
    </lineage>
</organism>
<evidence type="ECO:0000313" key="5">
    <source>
        <dbReference type="RefSeq" id="XP_033536351.1"/>
    </source>
</evidence>
<protein>
    <submittedName>
        <fullName evidence="3 5">Uncharacterized protein</fullName>
    </submittedName>
</protein>
<reference evidence="5" key="2">
    <citation type="submission" date="2020-04" db="EMBL/GenBank/DDBJ databases">
        <authorList>
            <consortium name="NCBI Genome Project"/>
        </authorList>
    </citation>
    <scope>NUCLEOTIDE SEQUENCE</scope>
    <source>
        <strain evidence="5">CBS 781.70</strain>
    </source>
</reference>
<dbReference type="EMBL" id="ML975152">
    <property type="protein sequence ID" value="KAF1814720.1"/>
    <property type="molecule type" value="Genomic_DNA"/>
</dbReference>
<dbReference type="OrthoDB" id="5345571at2759"/>
<dbReference type="Proteomes" id="UP000504638">
    <property type="component" value="Unplaced"/>
</dbReference>
<gene>
    <name evidence="3 5" type="ORF">P152DRAFT_391572</name>
</gene>
<proteinExistence type="predicted"/>
<dbReference type="RefSeq" id="XP_033536351.1">
    <property type="nucleotide sequence ID" value="XM_033676102.1"/>
</dbReference>
<dbReference type="AlphaFoldDB" id="A0A6G1G9Y3"/>
<evidence type="ECO:0000313" key="4">
    <source>
        <dbReference type="Proteomes" id="UP000504638"/>
    </source>
</evidence>
<reference evidence="5" key="3">
    <citation type="submission" date="2025-04" db="UniProtKB">
        <authorList>
            <consortium name="RefSeq"/>
        </authorList>
    </citation>
    <scope>IDENTIFICATION</scope>
    <source>
        <strain evidence="5">CBS 781.70</strain>
    </source>
</reference>